<dbReference type="Proteomes" id="UP001197093">
    <property type="component" value="Unassembled WGS sequence"/>
</dbReference>
<dbReference type="Gene3D" id="1.25.10.10">
    <property type="entry name" value="Leucine-rich Repeat Variant"/>
    <property type="match status" value="1"/>
</dbReference>
<dbReference type="EMBL" id="JAHCVI010000006">
    <property type="protein sequence ID" value="KAG7284120.1"/>
    <property type="molecule type" value="Genomic_DNA"/>
</dbReference>
<dbReference type="PANTHER" id="PTHR11223:SF3">
    <property type="entry name" value="EXPORTIN-5"/>
    <property type="match status" value="1"/>
</dbReference>
<feature type="region of interest" description="Disordered" evidence="4">
    <location>
        <begin position="1198"/>
        <end position="1259"/>
    </location>
</feature>
<evidence type="ECO:0000313" key="6">
    <source>
        <dbReference type="EMBL" id="KAG7284120.1"/>
    </source>
</evidence>
<dbReference type="InterPro" id="IPR001494">
    <property type="entry name" value="Importin-beta_N"/>
</dbReference>
<dbReference type="InterPro" id="IPR013598">
    <property type="entry name" value="Exportin-1/Importin-b-like"/>
</dbReference>
<evidence type="ECO:0000256" key="4">
    <source>
        <dbReference type="SAM" id="MobiDB-lite"/>
    </source>
</evidence>
<evidence type="ECO:0000256" key="3">
    <source>
        <dbReference type="ARBA" id="ARBA00025147"/>
    </source>
</evidence>
<dbReference type="PANTHER" id="PTHR11223">
    <property type="entry name" value="EXPORTIN 1/5"/>
    <property type="match status" value="1"/>
</dbReference>
<dbReference type="InterPro" id="IPR045065">
    <property type="entry name" value="XPO1/5"/>
</dbReference>
<name>A0AAD4EN78_9PEZI</name>
<dbReference type="GO" id="GO:0006611">
    <property type="term" value="P:protein export from nucleus"/>
    <property type="evidence" value="ECO:0007669"/>
    <property type="project" value="InterPro"/>
</dbReference>
<comment type="caution">
    <text evidence="6">The sequence shown here is derived from an EMBL/GenBank/DDBJ whole genome shotgun (WGS) entry which is preliminary data.</text>
</comment>
<gene>
    <name evidence="6" type="ORF">NEMBOFW57_010481</name>
</gene>
<reference evidence="6" key="1">
    <citation type="submission" date="2023-02" db="EMBL/GenBank/DDBJ databases">
        <authorList>
            <person name="Palmer J.M."/>
        </authorList>
    </citation>
    <scope>NUCLEOTIDE SEQUENCE</scope>
    <source>
        <strain evidence="6">FW57</strain>
    </source>
</reference>
<keyword evidence="2" id="KW-0819">tRNA processing</keyword>
<dbReference type="InterPro" id="IPR011989">
    <property type="entry name" value="ARM-like"/>
</dbReference>
<evidence type="ECO:0000259" key="5">
    <source>
        <dbReference type="PROSITE" id="PS50166"/>
    </source>
</evidence>
<dbReference type="GO" id="GO:0005049">
    <property type="term" value="F:nuclear export signal receptor activity"/>
    <property type="evidence" value="ECO:0007669"/>
    <property type="project" value="InterPro"/>
</dbReference>
<dbReference type="PROSITE" id="PS50166">
    <property type="entry name" value="IMPORTIN_B_NT"/>
    <property type="match status" value="1"/>
</dbReference>
<dbReference type="GO" id="GO:0031267">
    <property type="term" value="F:small GTPase binding"/>
    <property type="evidence" value="ECO:0007669"/>
    <property type="project" value="InterPro"/>
</dbReference>
<evidence type="ECO:0000256" key="1">
    <source>
        <dbReference type="ARBA" id="ARBA00009466"/>
    </source>
</evidence>
<dbReference type="Pfam" id="PF19273">
    <property type="entry name" value="Exportin-5"/>
    <property type="match status" value="1"/>
</dbReference>
<proteinExistence type="inferred from homology"/>
<accession>A0AAD4EN78</accession>
<comment type="similarity">
    <text evidence="1">Belongs to the exportin family.</text>
</comment>
<dbReference type="GO" id="GO:0006405">
    <property type="term" value="P:RNA export from nucleus"/>
    <property type="evidence" value="ECO:0007669"/>
    <property type="project" value="TreeGrafter"/>
</dbReference>
<comment type="function">
    <text evidence="3">tRNA nucleus export receptor which facilitates tRNA translocation across the nuclear pore complex. Involved in pre-tRNA splicing, probably by affecting the interaction of pre-tRNA with splicing endonuclease.</text>
</comment>
<dbReference type="InterPro" id="IPR016024">
    <property type="entry name" value="ARM-type_fold"/>
</dbReference>
<organism evidence="6 7">
    <name type="scientific">Staphylotrichum longicolle</name>
    <dbReference type="NCBI Taxonomy" id="669026"/>
    <lineage>
        <taxon>Eukaryota</taxon>
        <taxon>Fungi</taxon>
        <taxon>Dikarya</taxon>
        <taxon>Ascomycota</taxon>
        <taxon>Pezizomycotina</taxon>
        <taxon>Sordariomycetes</taxon>
        <taxon>Sordariomycetidae</taxon>
        <taxon>Sordariales</taxon>
        <taxon>Chaetomiaceae</taxon>
        <taxon>Staphylotrichum</taxon>
    </lineage>
</organism>
<evidence type="ECO:0000256" key="2">
    <source>
        <dbReference type="ARBA" id="ARBA00022694"/>
    </source>
</evidence>
<dbReference type="GO" id="GO:0005634">
    <property type="term" value="C:nucleus"/>
    <property type="evidence" value="ECO:0007669"/>
    <property type="project" value="TreeGrafter"/>
</dbReference>
<dbReference type="Pfam" id="PF08389">
    <property type="entry name" value="Xpo1"/>
    <property type="match status" value="1"/>
</dbReference>
<evidence type="ECO:0000313" key="7">
    <source>
        <dbReference type="Proteomes" id="UP001197093"/>
    </source>
</evidence>
<protein>
    <recommendedName>
        <fullName evidence="5">Importin N-terminal domain-containing protein</fullName>
    </recommendedName>
</protein>
<feature type="domain" description="Importin N-terminal" evidence="5">
    <location>
        <begin position="45"/>
        <end position="112"/>
    </location>
</feature>
<keyword evidence="7" id="KW-1185">Reference proteome</keyword>
<dbReference type="InterPro" id="IPR045478">
    <property type="entry name" value="Exportin-5_C"/>
</dbReference>
<dbReference type="GO" id="GO:0042565">
    <property type="term" value="C:RNA nuclear export complex"/>
    <property type="evidence" value="ECO:0007669"/>
    <property type="project" value="TreeGrafter"/>
</dbReference>
<dbReference type="GO" id="GO:0003723">
    <property type="term" value="F:RNA binding"/>
    <property type="evidence" value="ECO:0007669"/>
    <property type="project" value="TreeGrafter"/>
</dbReference>
<dbReference type="SUPFAM" id="SSF48371">
    <property type="entry name" value="ARM repeat"/>
    <property type="match status" value="1"/>
</dbReference>
<sequence length="1259" mass="140827">METVAANGTSGAAAGDGGEAILSKIHEALKVVHSPYSPNQARQEAQAFFENVKTLPEAPSHGFTLAFNKPQEPIVRHYGLSLLEHAVKHRWEEYSPEHREYLRTWVLQLAETVSAEDPSYLRNKIAQLWVDVAKRAWVASWMDMDHLLVSLWRGSDSLVHKQFVLQILETLSDEIFNGDDAIVALREGALSKACVEIFTPAGILAESFPNRQSGPEVRCEGDGWLSRVSQLIGECLSGRLEQSEDVRTCAVKALNVLNSVVPWAIPKALSAVGCRAVMCNALAAPSVPVQKAALEALHSLYSRSSFTEEEFVDLVVPMYSEVMVDLFRRLFEWSVVDAEDIDDDKYQFAKKFSEMLCSLGNYLDRKFGAIPPQTNIQAFLGLLMQVAQSQSLVVSIPILLSWTRLLSHRSLGPAAAEMPFIVNLLELCSGRLIRYESFPEDTTDPVYVLLVEDTDTIPERHAFLGNYRRYCCTIIESIVHLKMSDAFSHILGRAEVALNTLYDGQPPLNLIEAALKGYDKWRSSRNRTPEEKQQASAVENHFEKWCGQLLEMKFEDPLIRKRILQLLVTFSTRALDSHPAIMLKVLEHILMTWPALQPEHRLFNDAIRDLQTESMVELQRLASKMPDPLLDVYDQLEAKVQEMIASGTLDEKRQVAYQSFLFIIIHRATRIDPAVRLSKLTAFIEPVKDQWKNENLKQALGSYNGFCELLALDKVQKYLTQRRVHEIADWGSTELDAEGLALQAELEHRQTVLPLRVTKSFLTYSVERIEKNSAPYQASCTLWQDGFQLILPELLKFLSYAHTSHNPANWSLFPVEMQSVVGRLLSDRFWQAGISEGSKDDFYARVLGKKNTLEGLASTIRGTVRFVRETCYAIIYCMTRLDMQFYGFLELPGPLANALFADSIYLSSHQVINLLTLVRFLVDNCPVELRDHFVPPILATCFEQMDTKISSEWEKLGQREAVQAAADELTEEMKAESILRQLTYSAVLMVADVLDPARVASPTASDKPEDVASSSKYPPLRKFCLMNPAIAVPLLVFCSHAIRMHDGRCCGVVLRVFRSIVPEFSPSDLSKTMRDSGHTAPLEDFPIPEDTAREIREFISTDVLKAAISSLHDPYFVDSQRDLGALIAYILAYYSPLTPTPRNILVSLPNIKAEDVDKTIQHVSQPGMHSRQQRALVLELLEDLKGVSISEMGKLSKGFGATPGSSRSSKKSTRSKMVQEFMTPNAGTGTGTAAGAGSSTGRNKTPDLEGVAGMFNEAG</sequence>
<dbReference type="AlphaFoldDB" id="A0AAD4EN78"/>
<dbReference type="GO" id="GO:0008033">
    <property type="term" value="P:tRNA processing"/>
    <property type="evidence" value="ECO:0007669"/>
    <property type="project" value="UniProtKB-KW"/>
</dbReference>
<dbReference type="GO" id="GO:0005737">
    <property type="term" value="C:cytoplasm"/>
    <property type="evidence" value="ECO:0007669"/>
    <property type="project" value="TreeGrafter"/>
</dbReference>